<reference evidence="1" key="1">
    <citation type="submission" date="2022-05" db="EMBL/GenBank/DDBJ databases">
        <title>Novel bacterial taxa in a minimal lignocellulolytic consortium and its capacity to transform plastics disclosed by genome-resolved metagenomics.</title>
        <authorList>
            <person name="Rodriguez C.A.D."/>
            <person name="Diaz-Garcia L."/>
            <person name="Herrera K."/>
            <person name="Tarazona N.A."/>
            <person name="Sproer C."/>
            <person name="Overmann J."/>
            <person name="Jimenez D.J."/>
        </authorList>
    </citation>
    <scope>NUCLEOTIDE SEQUENCE</scope>
    <source>
        <strain evidence="1">MAG5</strain>
    </source>
</reference>
<dbReference type="AlphaFoldDB" id="A0A9J6ZBU1"/>
<protein>
    <submittedName>
        <fullName evidence="1">Uncharacterized protein</fullName>
    </submittedName>
</protein>
<dbReference type="Proteomes" id="UP001056756">
    <property type="component" value="Chromosome"/>
</dbReference>
<organism evidence="1 2">
    <name type="scientific">Candidatus Pristimantibacillus lignocellulolyticus</name>
    <dbReference type="NCBI Taxonomy" id="2994561"/>
    <lineage>
        <taxon>Bacteria</taxon>
        <taxon>Bacillati</taxon>
        <taxon>Bacillota</taxon>
        <taxon>Bacilli</taxon>
        <taxon>Bacillales</taxon>
        <taxon>Paenibacillaceae</taxon>
        <taxon>Candidatus Pristimantibacillus</taxon>
    </lineage>
</organism>
<evidence type="ECO:0000313" key="2">
    <source>
        <dbReference type="Proteomes" id="UP001056756"/>
    </source>
</evidence>
<evidence type="ECO:0000313" key="1">
    <source>
        <dbReference type="EMBL" id="URN93492.1"/>
    </source>
</evidence>
<sequence length="124" mass="14502">MINIVNEKLKINVTPLEELQMDPTNISLYFDDSEEVRWKVDICPYQAVRVTTIDCIDTVDYLVNGTRSFNILEVIDSNWVKLLKQTLSEIDETANFLDKSHHYVFPFQDLVVEIVCWDLAFEKV</sequence>
<gene>
    <name evidence="1" type="ORF">NAG76_16875</name>
</gene>
<dbReference type="EMBL" id="CP097899">
    <property type="protein sequence ID" value="URN93492.1"/>
    <property type="molecule type" value="Genomic_DNA"/>
</dbReference>
<accession>A0A9J6ZBU1</accession>
<name>A0A9J6ZBU1_9BACL</name>
<dbReference type="KEGG" id="plig:NAG76_16875"/>
<proteinExistence type="predicted"/>